<organism evidence="2 3">
    <name type="scientific">Rhodanobacter glycinis</name>
    <dbReference type="NCBI Taxonomy" id="582702"/>
    <lineage>
        <taxon>Bacteria</taxon>
        <taxon>Pseudomonadati</taxon>
        <taxon>Pseudomonadota</taxon>
        <taxon>Gammaproteobacteria</taxon>
        <taxon>Lysobacterales</taxon>
        <taxon>Rhodanobacteraceae</taxon>
        <taxon>Rhodanobacter</taxon>
    </lineage>
</organism>
<dbReference type="RefSeq" id="WP_147626830.1">
    <property type="nucleotide sequence ID" value="NZ_CP042807.1"/>
</dbReference>
<gene>
    <name evidence="2" type="ORF">CS053_06540</name>
</gene>
<name>A0A5B9DZW6_9GAMM</name>
<proteinExistence type="predicted"/>
<dbReference type="AlphaFoldDB" id="A0A5B9DZW6"/>
<evidence type="ECO:0000256" key="1">
    <source>
        <dbReference type="SAM" id="SignalP"/>
    </source>
</evidence>
<reference evidence="2 3" key="1">
    <citation type="submission" date="2019-08" db="EMBL/GenBank/DDBJ databases">
        <title>Complete genome sequence of Rhodanobacter glycinis strain T01E-68 isolated from tomato root.</title>
        <authorList>
            <person name="Weon H.-Y."/>
            <person name="Lee S.A."/>
        </authorList>
    </citation>
    <scope>NUCLEOTIDE SEQUENCE [LARGE SCALE GENOMIC DNA]</scope>
    <source>
        <strain evidence="2 3">T01E-68</strain>
    </source>
</reference>
<evidence type="ECO:0000313" key="3">
    <source>
        <dbReference type="Proteomes" id="UP000321807"/>
    </source>
</evidence>
<feature type="signal peptide" evidence="1">
    <location>
        <begin position="1"/>
        <end position="22"/>
    </location>
</feature>
<accession>A0A5B9DZW6</accession>
<dbReference type="KEGG" id="rgl:CS053_06540"/>
<protein>
    <submittedName>
        <fullName evidence="2">Uncharacterized protein</fullName>
    </submittedName>
</protein>
<feature type="chain" id="PRO_5022660059" evidence="1">
    <location>
        <begin position="23"/>
        <end position="259"/>
    </location>
</feature>
<dbReference type="EMBL" id="CP042807">
    <property type="protein sequence ID" value="QEE24195.1"/>
    <property type="molecule type" value="Genomic_DNA"/>
</dbReference>
<sequence length="259" mass="28166">MKILTVCVVAALAVSGVASAYAEDSSKAVVWRDFTDTVAPAQQLAYEASLKTYNQCLADHHVKFSEPTVTHETGNDYMYSTDVGPITWADMDTLDAEAKACDATWRAQSNPHLKSETSVFMVTQADMSHMPAGWQKQTPPPILHVIDYMLKPGHDAKVAFTGAVKKITAAATKAKWPYYWSTMQIQGGGEGAPDYLLVIRSKNWAEVGMDPNPALWKMVAGVYGQASANAIRKSLNDAIAKAPDHFDKYNAGLSYTAGK</sequence>
<evidence type="ECO:0000313" key="2">
    <source>
        <dbReference type="EMBL" id="QEE24195.1"/>
    </source>
</evidence>
<keyword evidence="1" id="KW-0732">Signal</keyword>
<dbReference type="Proteomes" id="UP000321807">
    <property type="component" value="Chromosome"/>
</dbReference>